<gene>
    <name evidence="2" type="ORF">GSTENG00021025001</name>
</gene>
<accession>Q4SBC9</accession>
<dbReference type="KEGG" id="tng:GSTEN00021025G001"/>
<dbReference type="AlphaFoldDB" id="Q4SBC9"/>
<feature type="compositionally biased region" description="Low complexity" evidence="1">
    <location>
        <begin position="249"/>
        <end position="258"/>
    </location>
</feature>
<protein>
    <submittedName>
        <fullName evidence="2">(spotted green pufferfish) hypothetical protein</fullName>
    </submittedName>
</protein>
<feature type="compositionally biased region" description="Basic and acidic residues" evidence="1">
    <location>
        <begin position="57"/>
        <end position="84"/>
    </location>
</feature>
<organism evidence="2">
    <name type="scientific">Tetraodon nigroviridis</name>
    <name type="common">Spotted green pufferfish</name>
    <name type="synonym">Chelonodon nigroviridis</name>
    <dbReference type="NCBI Taxonomy" id="99883"/>
    <lineage>
        <taxon>Eukaryota</taxon>
        <taxon>Metazoa</taxon>
        <taxon>Chordata</taxon>
        <taxon>Craniata</taxon>
        <taxon>Vertebrata</taxon>
        <taxon>Euteleostomi</taxon>
        <taxon>Actinopterygii</taxon>
        <taxon>Neopterygii</taxon>
        <taxon>Teleostei</taxon>
        <taxon>Neoteleostei</taxon>
        <taxon>Acanthomorphata</taxon>
        <taxon>Eupercaria</taxon>
        <taxon>Tetraodontiformes</taxon>
        <taxon>Tetradontoidea</taxon>
        <taxon>Tetraodontidae</taxon>
        <taxon>Tetraodon</taxon>
    </lineage>
</organism>
<dbReference type="EMBL" id="CAAE01014674">
    <property type="protein sequence ID" value="CAG02053.1"/>
    <property type="molecule type" value="Genomic_DNA"/>
</dbReference>
<proteinExistence type="predicted"/>
<feature type="region of interest" description="Disordered" evidence="1">
    <location>
        <begin position="160"/>
        <end position="237"/>
    </location>
</feature>
<feature type="compositionally biased region" description="Basic residues" evidence="1">
    <location>
        <begin position="47"/>
        <end position="56"/>
    </location>
</feature>
<reference evidence="2" key="1">
    <citation type="journal article" date="2004" name="Nature">
        <title>Genome duplication in the teleost fish Tetraodon nigroviridis reveals the early vertebrate proto-karyotype.</title>
        <authorList>
            <person name="Jaillon O."/>
            <person name="Aury J.-M."/>
            <person name="Brunet F."/>
            <person name="Petit J.-L."/>
            <person name="Stange-Thomann N."/>
            <person name="Mauceli E."/>
            <person name="Bouneau L."/>
            <person name="Fischer C."/>
            <person name="Ozouf-Costaz C."/>
            <person name="Bernot A."/>
            <person name="Nicaud S."/>
            <person name="Jaffe D."/>
            <person name="Fisher S."/>
            <person name="Lutfalla G."/>
            <person name="Dossat C."/>
            <person name="Segurens B."/>
            <person name="Dasilva C."/>
            <person name="Salanoubat M."/>
            <person name="Levy M."/>
            <person name="Boudet N."/>
            <person name="Castellano S."/>
            <person name="Anthouard V."/>
            <person name="Jubin C."/>
            <person name="Castelli V."/>
            <person name="Katinka M."/>
            <person name="Vacherie B."/>
            <person name="Biemont C."/>
            <person name="Skalli Z."/>
            <person name="Cattolico L."/>
            <person name="Poulain J."/>
            <person name="De Berardinis V."/>
            <person name="Cruaud C."/>
            <person name="Duprat S."/>
            <person name="Brottier P."/>
            <person name="Coutanceau J.-P."/>
            <person name="Gouzy J."/>
            <person name="Parra G."/>
            <person name="Lardier G."/>
            <person name="Chapple C."/>
            <person name="McKernan K.J."/>
            <person name="McEwan P."/>
            <person name="Bosak S."/>
            <person name="Kellis M."/>
            <person name="Volff J.-N."/>
            <person name="Guigo R."/>
            <person name="Zody M.C."/>
            <person name="Mesirov J."/>
            <person name="Lindblad-Toh K."/>
            <person name="Birren B."/>
            <person name="Nusbaum C."/>
            <person name="Kahn D."/>
            <person name="Robinson-Rechavi M."/>
            <person name="Laudet V."/>
            <person name="Schachter V."/>
            <person name="Quetier F."/>
            <person name="Saurin W."/>
            <person name="Scarpelli C."/>
            <person name="Wincker P."/>
            <person name="Lander E.S."/>
            <person name="Weissenbach J."/>
            <person name="Roest Crollius H."/>
        </authorList>
    </citation>
    <scope>NUCLEOTIDE SEQUENCE [LARGE SCALE GENOMIC DNA]</scope>
</reference>
<name>Q4SBC9_TETNG</name>
<evidence type="ECO:0000313" key="2">
    <source>
        <dbReference type="EMBL" id="CAG02053.1"/>
    </source>
</evidence>
<feature type="region of interest" description="Disordered" evidence="1">
    <location>
        <begin position="38"/>
        <end position="100"/>
    </location>
</feature>
<feature type="compositionally biased region" description="Basic and acidic residues" evidence="1">
    <location>
        <begin position="189"/>
        <end position="200"/>
    </location>
</feature>
<comment type="caution">
    <text evidence="2">The sequence shown here is derived from an EMBL/GenBank/DDBJ whole genome shotgun (WGS) entry which is preliminary data.</text>
</comment>
<evidence type="ECO:0000256" key="1">
    <source>
        <dbReference type="SAM" id="MobiDB-lite"/>
    </source>
</evidence>
<sequence>MGGTATPVPPTGGTVTSRLTVAIARLTAHLADLHTARLTDAGPPTASRHHSPRRHGHSSDPYRRYTSPERYNRGNERPSEDEAASKAVSRTPEPSLPLEESILREAPALDRLNREPALPSLHRDDRLYGDDSLLLRASSMERAYKGESLLRDVVSRNQRDAYRDGPLPRVRTPDSDSAYKRYSSLLRGRSPERTERESRYTSRGSSPEPSYRTRSLGRDTSPTRRYESEDEEDDDRFVAAKVHEYYSTLRTNTTRSSRPAVPEPKTTYKENPKDLSI</sequence>
<reference evidence="2" key="2">
    <citation type="submission" date="2004-02" db="EMBL/GenBank/DDBJ databases">
        <authorList>
            <consortium name="Genoscope"/>
            <consortium name="Whitehead Institute Centre for Genome Research"/>
        </authorList>
    </citation>
    <scope>NUCLEOTIDE SEQUENCE</scope>
</reference>
<feature type="region of interest" description="Disordered" evidence="1">
    <location>
        <begin position="249"/>
        <end position="277"/>
    </location>
</feature>
<dbReference type="OrthoDB" id="8960574at2759"/>
<feature type="compositionally biased region" description="Basic and acidic residues" evidence="1">
    <location>
        <begin position="266"/>
        <end position="277"/>
    </location>
</feature>